<dbReference type="EMBL" id="MT815927">
    <property type="protein sequence ID" value="QRV11602.1"/>
    <property type="molecule type" value="Genomic_DNA"/>
</dbReference>
<name>A0A894JLI0_9ADEN</name>
<evidence type="ECO:0000313" key="1">
    <source>
        <dbReference type="EMBL" id="QRV11602.1"/>
    </source>
</evidence>
<organism evidence="1">
    <name type="scientific">Bat mastadenovirus</name>
    <dbReference type="NCBI Taxonomy" id="740971"/>
    <lineage>
        <taxon>Viruses</taxon>
        <taxon>Varidnaviria</taxon>
        <taxon>Bamfordvirae</taxon>
        <taxon>Preplasmiviricota</taxon>
        <taxon>Polisuviricotina</taxon>
        <taxon>Pharingeaviricetes</taxon>
        <taxon>Rowavirales</taxon>
        <taxon>Adenoviridae</taxon>
        <taxon>Mastadenovirus</taxon>
        <taxon>Mastadenovirus asiensse</taxon>
    </lineage>
</organism>
<accession>A0A894JLI0</accession>
<protein>
    <submittedName>
        <fullName evidence="1">Uncharacterized protein</fullName>
    </submittedName>
</protein>
<sequence>MSALGISMGACFCVRLHKTLVEAVCAHLNLTDFLPTALRQVLFTFIRHLDIRPCPTYVGAVSTLNGDFLDFFVFIGSDATAFDTVPDLQTTAAYIENHLRAHFEHLLAEDATHLLHSLTVSWEPNLLVTAE</sequence>
<proteinExistence type="predicted"/>
<reference evidence="1" key="1">
    <citation type="submission" date="2020-07" db="EMBL/GenBank/DDBJ databases">
        <authorList>
            <person name="Hardmeier I.S."/>
            <person name="Aeberhard N."/>
            <person name="Qi W."/>
            <person name="Kraettli H."/>
            <person name="Fraefel C."/>
            <person name="Kubacki J."/>
        </authorList>
    </citation>
    <scope>NUCLEOTIDE SEQUENCE</scope>
    <source>
        <strain evidence="1">PNV1/Switzerland/2019/1</strain>
    </source>
</reference>